<dbReference type="RefSeq" id="XP_007404132.1">
    <property type="nucleotide sequence ID" value="XM_007404070.1"/>
</dbReference>
<evidence type="ECO:0000256" key="1">
    <source>
        <dbReference type="ARBA" id="ARBA00023125"/>
    </source>
</evidence>
<dbReference type="KEGG" id="mlr:MELLADRAFT_86766"/>
<dbReference type="InParanoid" id="F4R3C1"/>
<dbReference type="Gene3D" id="1.10.150.130">
    <property type="match status" value="1"/>
</dbReference>
<feature type="compositionally biased region" description="Basic and acidic residues" evidence="2">
    <location>
        <begin position="211"/>
        <end position="223"/>
    </location>
</feature>
<evidence type="ECO:0000313" key="3">
    <source>
        <dbReference type="EMBL" id="EGG13194.1"/>
    </source>
</evidence>
<keyword evidence="1" id="KW-0238">DNA-binding</keyword>
<dbReference type="GO" id="GO:0003677">
    <property type="term" value="F:DNA binding"/>
    <property type="evidence" value="ECO:0007669"/>
    <property type="project" value="UniProtKB-KW"/>
</dbReference>
<proteinExistence type="predicted"/>
<accession>F4R3C1</accession>
<dbReference type="InterPro" id="IPR010998">
    <property type="entry name" value="Integrase_recombinase_N"/>
</dbReference>
<dbReference type="OrthoDB" id="10693620at2759"/>
<protein>
    <recommendedName>
        <fullName evidence="5">Core-binding (CB) domain-containing protein</fullName>
    </recommendedName>
</protein>
<dbReference type="Proteomes" id="UP000001072">
    <property type="component" value="Unassembled WGS sequence"/>
</dbReference>
<feature type="compositionally biased region" description="Low complexity" evidence="2">
    <location>
        <begin position="11"/>
        <end position="23"/>
    </location>
</feature>
<dbReference type="SUPFAM" id="SSF47823">
    <property type="entry name" value="lambda integrase-like, N-terminal domain"/>
    <property type="match status" value="1"/>
</dbReference>
<dbReference type="VEuPathDB" id="FungiDB:MELLADRAFT_86766"/>
<evidence type="ECO:0000313" key="4">
    <source>
        <dbReference type="Proteomes" id="UP000001072"/>
    </source>
</evidence>
<evidence type="ECO:0008006" key="5">
    <source>
        <dbReference type="Google" id="ProtNLM"/>
    </source>
</evidence>
<feature type="region of interest" description="Disordered" evidence="2">
    <location>
        <begin position="1"/>
        <end position="23"/>
    </location>
</feature>
<dbReference type="HOGENOM" id="CLU_900402_0_0_1"/>
<reference evidence="4" key="1">
    <citation type="journal article" date="2011" name="Proc. Natl. Acad. Sci. U.S.A.">
        <title>Obligate biotrophy features unraveled by the genomic analysis of rust fungi.</title>
        <authorList>
            <person name="Duplessis S."/>
            <person name="Cuomo C.A."/>
            <person name="Lin Y.-C."/>
            <person name="Aerts A."/>
            <person name="Tisserant E."/>
            <person name="Veneault-Fourrey C."/>
            <person name="Joly D.L."/>
            <person name="Hacquard S."/>
            <person name="Amselem J."/>
            <person name="Cantarel B.L."/>
            <person name="Chiu R."/>
            <person name="Coutinho P.M."/>
            <person name="Feau N."/>
            <person name="Field M."/>
            <person name="Frey P."/>
            <person name="Gelhaye E."/>
            <person name="Goldberg J."/>
            <person name="Grabherr M.G."/>
            <person name="Kodira C.D."/>
            <person name="Kohler A."/>
            <person name="Kuees U."/>
            <person name="Lindquist E.A."/>
            <person name="Lucas S.M."/>
            <person name="Mago R."/>
            <person name="Mauceli E."/>
            <person name="Morin E."/>
            <person name="Murat C."/>
            <person name="Pangilinan J.L."/>
            <person name="Park R."/>
            <person name="Pearson M."/>
            <person name="Quesneville H."/>
            <person name="Rouhier N."/>
            <person name="Sakthikumar S."/>
            <person name="Salamov A.A."/>
            <person name="Schmutz J."/>
            <person name="Selles B."/>
            <person name="Shapiro H."/>
            <person name="Tanguay P."/>
            <person name="Tuskan G.A."/>
            <person name="Henrissat B."/>
            <person name="Van de Peer Y."/>
            <person name="Rouze P."/>
            <person name="Ellis J.G."/>
            <person name="Dodds P.N."/>
            <person name="Schein J.E."/>
            <person name="Zhong S."/>
            <person name="Hamelin R.C."/>
            <person name="Grigoriev I.V."/>
            <person name="Szabo L.J."/>
            <person name="Martin F."/>
        </authorList>
    </citation>
    <scope>NUCLEOTIDE SEQUENCE [LARGE SCALE GENOMIC DNA]</scope>
    <source>
        <strain evidence="4">98AG31 / pathotype 3-4-7</strain>
    </source>
</reference>
<dbReference type="GeneID" id="18934296"/>
<keyword evidence="4" id="KW-1185">Reference proteome</keyword>
<evidence type="ECO:0000256" key="2">
    <source>
        <dbReference type="SAM" id="MobiDB-lite"/>
    </source>
</evidence>
<organism evidence="4">
    <name type="scientific">Melampsora larici-populina (strain 98AG31 / pathotype 3-4-7)</name>
    <name type="common">Poplar leaf rust fungus</name>
    <dbReference type="NCBI Taxonomy" id="747676"/>
    <lineage>
        <taxon>Eukaryota</taxon>
        <taxon>Fungi</taxon>
        <taxon>Dikarya</taxon>
        <taxon>Basidiomycota</taxon>
        <taxon>Pucciniomycotina</taxon>
        <taxon>Pucciniomycetes</taxon>
        <taxon>Pucciniales</taxon>
        <taxon>Melampsoraceae</taxon>
        <taxon>Melampsora</taxon>
    </lineage>
</organism>
<name>F4R3C1_MELLP</name>
<dbReference type="AlphaFoldDB" id="F4R3C1"/>
<gene>
    <name evidence="3" type="ORF">MELLADRAFT_86766</name>
</gene>
<sequence>MNDLPGHFQNAAQGASRAGRHAASGSWAKTTLAGYSAGMSKFIEFKNKTSSGFDANNPISDNDIHDFIAWAGETGEGVLDKPTRPVGSVTIKKYLDGIRAWNIVRHTTVPTAHPAIVKTLLAASKRREEEKELVTVKNPIMIRQLFRLWEATYNGSETELLVGTVGRRSSLAETRGIRFKERNAVCAATPEEGQNRSARRGTDYTPSATAERPRPGGRSERLDGTTARSEPRQLLIRNTNEGRHHPTHQNPIHQLSWENMGQIECWYMERALFSSWRSLPEIQSKDADGENRQARKVVVADILTLLEGV</sequence>
<feature type="region of interest" description="Disordered" evidence="2">
    <location>
        <begin position="188"/>
        <end position="253"/>
    </location>
</feature>
<dbReference type="EMBL" id="GL883090">
    <property type="protein sequence ID" value="EGG13194.1"/>
    <property type="molecule type" value="Genomic_DNA"/>
</dbReference>